<accession>A0ABW4SIB7</accession>
<dbReference type="EMBL" id="JBHUGI010000032">
    <property type="protein sequence ID" value="MFD1928836.1"/>
    <property type="molecule type" value="Genomic_DNA"/>
</dbReference>
<proteinExistence type="predicted"/>
<organism evidence="1 2">
    <name type="scientific">Sporosarcina siberiensis</name>
    <dbReference type="NCBI Taxonomy" id="1365606"/>
    <lineage>
        <taxon>Bacteria</taxon>
        <taxon>Bacillati</taxon>
        <taxon>Bacillota</taxon>
        <taxon>Bacilli</taxon>
        <taxon>Bacillales</taxon>
        <taxon>Caryophanaceae</taxon>
        <taxon>Sporosarcina</taxon>
    </lineage>
</organism>
<keyword evidence="2" id="KW-1185">Reference proteome</keyword>
<name>A0ABW4SIB7_9BACL</name>
<comment type="caution">
    <text evidence="1">The sequence shown here is derived from an EMBL/GenBank/DDBJ whole genome shotgun (WGS) entry which is preliminary data.</text>
</comment>
<gene>
    <name evidence="1" type="ORF">ACFSFY_12415</name>
</gene>
<dbReference type="Proteomes" id="UP001597218">
    <property type="component" value="Unassembled WGS sequence"/>
</dbReference>
<evidence type="ECO:0000313" key="1">
    <source>
        <dbReference type="EMBL" id="MFD1928836.1"/>
    </source>
</evidence>
<evidence type="ECO:0000313" key="2">
    <source>
        <dbReference type="Proteomes" id="UP001597218"/>
    </source>
</evidence>
<sequence>MHIQADRNAIYNNSVTRTTNAPISKQPAALEKGNPTDVVELSKTNQMMKTMLSTDKGTAANTTLFVDNATFQKIATYSTNHPDTKWSEIGVDEDKRWIVINGQRFESPISEEEKAMSKRAQMTLMDHLQEYEDRIEETKPKEQVTLDFLTDNANAKANGNPKIHNLLQNEPVMDMLKNISKGSKGKISVSF</sequence>
<reference evidence="2" key="1">
    <citation type="journal article" date="2019" name="Int. J. Syst. Evol. Microbiol.">
        <title>The Global Catalogue of Microorganisms (GCM) 10K type strain sequencing project: providing services to taxonomists for standard genome sequencing and annotation.</title>
        <authorList>
            <consortium name="The Broad Institute Genomics Platform"/>
            <consortium name="The Broad Institute Genome Sequencing Center for Infectious Disease"/>
            <person name="Wu L."/>
            <person name="Ma J."/>
        </authorList>
    </citation>
    <scope>NUCLEOTIDE SEQUENCE [LARGE SCALE GENOMIC DNA]</scope>
    <source>
        <strain evidence="2">CGMCC 4.7177</strain>
    </source>
</reference>
<protein>
    <submittedName>
        <fullName evidence="1">Uncharacterized protein</fullName>
    </submittedName>
</protein>
<dbReference type="RefSeq" id="WP_381538474.1">
    <property type="nucleotide sequence ID" value="NZ_JBHUGI010000032.1"/>
</dbReference>